<feature type="compositionally biased region" description="Low complexity" evidence="1">
    <location>
        <begin position="47"/>
        <end position="56"/>
    </location>
</feature>
<accession>A0A6V7QVN7</accession>
<dbReference type="InterPro" id="IPR058570">
    <property type="entry name" value="HROB_OB"/>
</dbReference>
<feature type="domain" description="Homologous recombination OB-fold protein OB-fold" evidence="2">
    <location>
        <begin position="160"/>
        <end position="244"/>
    </location>
</feature>
<dbReference type="PANTHER" id="PTHR14523:SF1">
    <property type="entry name" value="HOMOLOGOUS RECOMBINATION OB-FOLD PROTEIN"/>
    <property type="match status" value="1"/>
</dbReference>
<dbReference type="EMBL" id="CAJEUB010000047">
    <property type="protein sequence ID" value="CAD1847314.1"/>
    <property type="molecule type" value="Genomic_DNA"/>
</dbReference>
<feature type="region of interest" description="Disordered" evidence="1">
    <location>
        <begin position="47"/>
        <end position="87"/>
    </location>
</feature>
<gene>
    <name evidence="3" type="ORF">CB5_LOCUS30525</name>
</gene>
<reference evidence="3" key="1">
    <citation type="submission" date="2020-07" db="EMBL/GenBank/DDBJ databases">
        <authorList>
            <person name="Lin J."/>
        </authorList>
    </citation>
    <scope>NUCLEOTIDE SEQUENCE</scope>
</reference>
<evidence type="ECO:0000313" key="3">
    <source>
        <dbReference type="EMBL" id="CAD1847314.1"/>
    </source>
</evidence>
<dbReference type="Pfam" id="PF15072">
    <property type="entry name" value="HROB"/>
    <property type="match status" value="1"/>
</dbReference>
<dbReference type="PANTHER" id="PTHR14523">
    <property type="entry name" value="UNCHARACTERIZED PROTEIN C17ORF53 HOMOLOG"/>
    <property type="match status" value="1"/>
</dbReference>
<evidence type="ECO:0000256" key="1">
    <source>
        <dbReference type="SAM" id="MobiDB-lite"/>
    </source>
</evidence>
<dbReference type="AlphaFoldDB" id="A0A6V7QVN7"/>
<dbReference type="InterPro" id="IPR028045">
    <property type="entry name" value="HROB"/>
</dbReference>
<organism evidence="3">
    <name type="scientific">Ananas comosus var. bracteatus</name>
    <name type="common">red pineapple</name>
    <dbReference type="NCBI Taxonomy" id="296719"/>
    <lineage>
        <taxon>Eukaryota</taxon>
        <taxon>Viridiplantae</taxon>
        <taxon>Streptophyta</taxon>
        <taxon>Embryophyta</taxon>
        <taxon>Tracheophyta</taxon>
        <taxon>Spermatophyta</taxon>
        <taxon>Magnoliopsida</taxon>
        <taxon>Liliopsida</taxon>
        <taxon>Poales</taxon>
        <taxon>Bromeliaceae</taxon>
        <taxon>Bromelioideae</taxon>
        <taxon>Ananas</taxon>
    </lineage>
</organism>
<protein>
    <recommendedName>
        <fullName evidence="2">Homologous recombination OB-fold protein OB-fold domain-containing protein</fullName>
    </recommendedName>
</protein>
<sequence>MGDVEDDHRWEDAIDVDDSDLLLLPAHPPPPPPFLLSALLQTLTLTQPLPPSSTKTLPRRRRPASSPARRRVQASMRRRSSAPSAVAAPCVIGSRLEPQMRRDDPPSDLVDAEDGDFTLDPWLSAIDSLGEDHAASVRRIGSIKTSSIDRIPHFKKLGNQVVGVVKLCTPNGLGDLFSYSEGKDPTGMIGAFVHRKVISDGNLGGGISVGCVLILKQVVVFCPARSVCYLNVTINNIVKLFTKDCGPCHKQVISSFTARSHIAGKFLETHGNHLEEQSERDALMRRRIETGNACIEETSTSWACERMASRSKTAEVATTMAIKTSHLLQKLQDLLRGI</sequence>
<feature type="compositionally biased region" description="Basic residues" evidence="1">
    <location>
        <begin position="57"/>
        <end position="80"/>
    </location>
</feature>
<name>A0A6V7QVN7_ANACO</name>
<evidence type="ECO:0000259" key="2">
    <source>
        <dbReference type="Pfam" id="PF15072"/>
    </source>
</evidence>
<dbReference type="GO" id="GO:0000725">
    <property type="term" value="P:recombinational repair"/>
    <property type="evidence" value="ECO:0007669"/>
    <property type="project" value="InterPro"/>
</dbReference>
<proteinExistence type="predicted"/>